<organism evidence="1 2">
    <name type="scientific">Diphasiastrum complanatum</name>
    <name type="common">Issler's clubmoss</name>
    <name type="synonym">Lycopodium complanatum</name>
    <dbReference type="NCBI Taxonomy" id="34168"/>
    <lineage>
        <taxon>Eukaryota</taxon>
        <taxon>Viridiplantae</taxon>
        <taxon>Streptophyta</taxon>
        <taxon>Embryophyta</taxon>
        <taxon>Tracheophyta</taxon>
        <taxon>Lycopodiopsida</taxon>
        <taxon>Lycopodiales</taxon>
        <taxon>Lycopodiaceae</taxon>
        <taxon>Lycopodioideae</taxon>
        <taxon>Diphasiastrum</taxon>
    </lineage>
</organism>
<dbReference type="EMBL" id="CM055093">
    <property type="protein sequence ID" value="KAJ7566058.1"/>
    <property type="molecule type" value="Genomic_DNA"/>
</dbReference>
<evidence type="ECO:0000313" key="1">
    <source>
        <dbReference type="EMBL" id="KAJ7566058.1"/>
    </source>
</evidence>
<reference evidence="2" key="1">
    <citation type="journal article" date="2024" name="Proc. Natl. Acad. Sci. U.S.A.">
        <title>Extraordinary preservation of gene collinearity over three hundred million years revealed in homosporous lycophytes.</title>
        <authorList>
            <person name="Li C."/>
            <person name="Wickell D."/>
            <person name="Kuo L.Y."/>
            <person name="Chen X."/>
            <person name="Nie B."/>
            <person name="Liao X."/>
            <person name="Peng D."/>
            <person name="Ji J."/>
            <person name="Jenkins J."/>
            <person name="Williams M."/>
            <person name="Shu S."/>
            <person name="Plott C."/>
            <person name="Barry K."/>
            <person name="Rajasekar S."/>
            <person name="Grimwood J."/>
            <person name="Han X."/>
            <person name="Sun S."/>
            <person name="Hou Z."/>
            <person name="He W."/>
            <person name="Dai G."/>
            <person name="Sun C."/>
            <person name="Schmutz J."/>
            <person name="Leebens-Mack J.H."/>
            <person name="Li F.W."/>
            <person name="Wang L."/>
        </authorList>
    </citation>
    <scope>NUCLEOTIDE SEQUENCE [LARGE SCALE GENOMIC DNA]</scope>
    <source>
        <strain evidence="2">cv. PW_Plant_1</strain>
    </source>
</reference>
<name>A0ACC2EHW2_DIPCM</name>
<dbReference type="Proteomes" id="UP001162992">
    <property type="component" value="Chromosome 2"/>
</dbReference>
<gene>
    <name evidence="1" type="ORF">O6H91_02G086400</name>
</gene>
<protein>
    <submittedName>
        <fullName evidence="1">Uncharacterized protein</fullName>
    </submittedName>
</protein>
<proteinExistence type="predicted"/>
<evidence type="ECO:0000313" key="2">
    <source>
        <dbReference type="Proteomes" id="UP001162992"/>
    </source>
</evidence>
<keyword evidence="2" id="KW-1185">Reference proteome</keyword>
<sequence length="292" mass="31717">MAKASSCAPPCSRSLLYFLCIAALSLLLLLLPAASQGFKSDELVEEEDEWGLVGRGSAQQQQRERVSAGSPRRFAVEQGDSSGADTKVEFRLEQAFGDSQYSEAGTFSARLKPSSRGGQALVKLRLSRKPLTDNEKSAFEELVKEDGFYTIRVPANVLNPGKTFVVSSTKARCLSASNLEERFDIYMPSQWSFSSLIVSKTGEIASKMFSINEEISTGVGEVVGDEGAQLTKLPEKSFWAKYWMYIVPMGLIVLNAITQVANVQDEQNPGQASGQGAGQATAQRIAGGPRRR</sequence>
<accession>A0ACC2EHW2</accession>
<comment type="caution">
    <text evidence="1">The sequence shown here is derived from an EMBL/GenBank/DDBJ whole genome shotgun (WGS) entry which is preliminary data.</text>
</comment>